<dbReference type="Proteomes" id="UP000095621">
    <property type="component" value="Unassembled WGS sequence"/>
</dbReference>
<dbReference type="RefSeq" id="WP_055215053.1">
    <property type="nucleotide sequence ID" value="NZ_CZBU01000002.1"/>
</dbReference>
<gene>
    <name evidence="2" type="primary">ygaD</name>
    <name evidence="2" type="ORF">ERS852490_00998</name>
</gene>
<protein>
    <submittedName>
        <fullName evidence="2">Competence damage-inducible protein A</fullName>
    </submittedName>
</protein>
<dbReference type="NCBIfam" id="TIGR00199">
    <property type="entry name" value="PncC_domain"/>
    <property type="match status" value="1"/>
</dbReference>
<dbReference type="InterPro" id="IPR036653">
    <property type="entry name" value="CinA-like_C"/>
</dbReference>
<name>A0A174YS22_9FIRM</name>
<accession>A0A174YS22</accession>
<dbReference type="Gene3D" id="3.90.950.20">
    <property type="entry name" value="CinA-like"/>
    <property type="match status" value="1"/>
</dbReference>
<feature type="domain" description="CinA C-terminal" evidence="1">
    <location>
        <begin position="9"/>
        <end position="156"/>
    </location>
</feature>
<proteinExistence type="predicted"/>
<organism evidence="2 3">
    <name type="scientific">Lachnospira eligens</name>
    <dbReference type="NCBI Taxonomy" id="39485"/>
    <lineage>
        <taxon>Bacteria</taxon>
        <taxon>Bacillati</taxon>
        <taxon>Bacillota</taxon>
        <taxon>Clostridia</taxon>
        <taxon>Lachnospirales</taxon>
        <taxon>Lachnospiraceae</taxon>
        <taxon>Lachnospira</taxon>
    </lineage>
</organism>
<dbReference type="EMBL" id="CZBU01000002">
    <property type="protein sequence ID" value="CUQ76337.1"/>
    <property type="molecule type" value="Genomic_DNA"/>
</dbReference>
<sequence>MVDYLGCLDKALVETLKNKSLTITTAESCTGGMVASAIVNISGASDIFKEGYITYSNEAKERILGVKHETLEKYKAVSAETAAQMAEGAVRISKADISVSVTGVAGPSREDDKPVGLVYIGCCYKGETHVKECDLSGDRHTIRCQSTKEALKFVLDIIKTNR</sequence>
<dbReference type="Pfam" id="PF02464">
    <property type="entry name" value="CinA"/>
    <property type="match status" value="1"/>
</dbReference>
<dbReference type="InterPro" id="IPR008136">
    <property type="entry name" value="CinA_C"/>
</dbReference>
<dbReference type="SUPFAM" id="SSF142433">
    <property type="entry name" value="CinA-like"/>
    <property type="match status" value="1"/>
</dbReference>
<reference evidence="2 3" key="1">
    <citation type="submission" date="2015-09" db="EMBL/GenBank/DDBJ databases">
        <authorList>
            <consortium name="Pathogen Informatics"/>
        </authorList>
    </citation>
    <scope>NUCLEOTIDE SEQUENCE [LARGE SCALE GENOMIC DNA]</scope>
    <source>
        <strain evidence="2 3">2789STDY5834875</strain>
    </source>
</reference>
<evidence type="ECO:0000313" key="3">
    <source>
        <dbReference type="Proteomes" id="UP000095621"/>
    </source>
</evidence>
<dbReference type="AlphaFoldDB" id="A0A174YS22"/>
<evidence type="ECO:0000259" key="1">
    <source>
        <dbReference type="Pfam" id="PF02464"/>
    </source>
</evidence>
<dbReference type="OrthoDB" id="9801454at2"/>
<evidence type="ECO:0000313" key="2">
    <source>
        <dbReference type="EMBL" id="CUQ76337.1"/>
    </source>
</evidence>